<organism evidence="2 3">
    <name type="scientific">Karstenula rhodostoma CBS 690.94</name>
    <dbReference type="NCBI Taxonomy" id="1392251"/>
    <lineage>
        <taxon>Eukaryota</taxon>
        <taxon>Fungi</taxon>
        <taxon>Dikarya</taxon>
        <taxon>Ascomycota</taxon>
        <taxon>Pezizomycotina</taxon>
        <taxon>Dothideomycetes</taxon>
        <taxon>Pleosporomycetidae</taxon>
        <taxon>Pleosporales</taxon>
        <taxon>Massarineae</taxon>
        <taxon>Didymosphaeriaceae</taxon>
        <taxon>Karstenula</taxon>
    </lineage>
</organism>
<accession>A0A9P4PQ38</accession>
<keyword evidence="1" id="KW-0472">Membrane</keyword>
<proteinExistence type="predicted"/>
<reference evidence="2" key="1">
    <citation type="journal article" date="2020" name="Stud. Mycol.">
        <title>101 Dothideomycetes genomes: a test case for predicting lifestyles and emergence of pathogens.</title>
        <authorList>
            <person name="Haridas S."/>
            <person name="Albert R."/>
            <person name="Binder M."/>
            <person name="Bloem J."/>
            <person name="Labutti K."/>
            <person name="Salamov A."/>
            <person name="Andreopoulos B."/>
            <person name="Baker S."/>
            <person name="Barry K."/>
            <person name="Bills G."/>
            <person name="Bluhm B."/>
            <person name="Cannon C."/>
            <person name="Castanera R."/>
            <person name="Culley D."/>
            <person name="Daum C."/>
            <person name="Ezra D."/>
            <person name="Gonzalez J."/>
            <person name="Henrissat B."/>
            <person name="Kuo A."/>
            <person name="Liang C."/>
            <person name="Lipzen A."/>
            <person name="Lutzoni F."/>
            <person name="Magnuson J."/>
            <person name="Mondo S."/>
            <person name="Nolan M."/>
            <person name="Ohm R."/>
            <person name="Pangilinan J."/>
            <person name="Park H.-J."/>
            <person name="Ramirez L."/>
            <person name="Alfaro M."/>
            <person name="Sun H."/>
            <person name="Tritt A."/>
            <person name="Yoshinaga Y."/>
            <person name="Zwiers L.-H."/>
            <person name="Turgeon B."/>
            <person name="Goodwin S."/>
            <person name="Spatafora J."/>
            <person name="Crous P."/>
            <person name="Grigoriev I."/>
        </authorList>
    </citation>
    <scope>NUCLEOTIDE SEQUENCE</scope>
    <source>
        <strain evidence="2">CBS 690.94</strain>
    </source>
</reference>
<keyword evidence="3" id="KW-1185">Reference proteome</keyword>
<sequence length="165" mass="18817">MPMPHAYIIMMLLHSAHQTLGPTHNLLHILSRQFCHLLPVVFAPRTFGHASVTGRLLFHVCLDFQDESSGPLDFLSAACCKWARSGEDTHLVILPPQPLLCPNIVPTVRVVATLRVLDLAELIMERLLLEWLSPWCITRLLLALLFLLVLLCRFPRFRAQGRRRL</sequence>
<evidence type="ECO:0000313" key="3">
    <source>
        <dbReference type="Proteomes" id="UP000799764"/>
    </source>
</evidence>
<dbReference type="EMBL" id="MU001497">
    <property type="protein sequence ID" value="KAF2447198.1"/>
    <property type="molecule type" value="Genomic_DNA"/>
</dbReference>
<gene>
    <name evidence="2" type="ORF">P171DRAFT_247490</name>
</gene>
<name>A0A9P4PQ38_9PLEO</name>
<evidence type="ECO:0000313" key="2">
    <source>
        <dbReference type="EMBL" id="KAF2447198.1"/>
    </source>
</evidence>
<dbReference type="Proteomes" id="UP000799764">
    <property type="component" value="Unassembled WGS sequence"/>
</dbReference>
<feature type="transmembrane region" description="Helical" evidence="1">
    <location>
        <begin position="132"/>
        <end position="154"/>
    </location>
</feature>
<comment type="caution">
    <text evidence="2">The sequence shown here is derived from an EMBL/GenBank/DDBJ whole genome shotgun (WGS) entry which is preliminary data.</text>
</comment>
<evidence type="ECO:0000256" key="1">
    <source>
        <dbReference type="SAM" id="Phobius"/>
    </source>
</evidence>
<keyword evidence="1" id="KW-0812">Transmembrane</keyword>
<dbReference type="AlphaFoldDB" id="A0A9P4PQ38"/>
<keyword evidence="1" id="KW-1133">Transmembrane helix</keyword>
<protein>
    <submittedName>
        <fullName evidence="2">Uncharacterized protein</fullName>
    </submittedName>
</protein>